<evidence type="ECO:0000313" key="3">
    <source>
        <dbReference type="Proteomes" id="UP001337655"/>
    </source>
</evidence>
<organism evidence="2 3">
    <name type="scientific">Saxophila tyrrhenica</name>
    <dbReference type="NCBI Taxonomy" id="1690608"/>
    <lineage>
        <taxon>Eukaryota</taxon>
        <taxon>Fungi</taxon>
        <taxon>Dikarya</taxon>
        <taxon>Ascomycota</taxon>
        <taxon>Pezizomycotina</taxon>
        <taxon>Dothideomycetes</taxon>
        <taxon>Dothideomycetidae</taxon>
        <taxon>Mycosphaerellales</taxon>
        <taxon>Extremaceae</taxon>
        <taxon>Saxophila</taxon>
    </lineage>
</organism>
<comment type="caution">
    <text evidence="2">The sequence shown here is derived from an EMBL/GenBank/DDBJ whole genome shotgun (WGS) entry which is preliminary data.</text>
</comment>
<gene>
    <name evidence="2" type="ORF">LTR77_007982</name>
</gene>
<reference evidence="2 3" key="1">
    <citation type="submission" date="2023-08" db="EMBL/GenBank/DDBJ databases">
        <title>Black Yeasts Isolated from many extreme environments.</title>
        <authorList>
            <person name="Coleine C."/>
            <person name="Stajich J.E."/>
            <person name="Selbmann L."/>
        </authorList>
    </citation>
    <scope>NUCLEOTIDE SEQUENCE [LARGE SCALE GENOMIC DNA]</scope>
    <source>
        <strain evidence="2 3">CCFEE 5935</strain>
    </source>
</reference>
<name>A0AAV9P5E0_9PEZI</name>
<dbReference type="Proteomes" id="UP001337655">
    <property type="component" value="Unassembled WGS sequence"/>
</dbReference>
<feature type="domain" description="F-box" evidence="1">
    <location>
        <begin position="5"/>
        <end position="49"/>
    </location>
</feature>
<protein>
    <recommendedName>
        <fullName evidence="1">F-box domain-containing protein</fullName>
    </recommendedName>
</protein>
<dbReference type="InterPro" id="IPR001810">
    <property type="entry name" value="F-box_dom"/>
</dbReference>
<proteinExistence type="predicted"/>
<dbReference type="GeneID" id="89929316"/>
<dbReference type="EMBL" id="JAVRRT010000013">
    <property type="protein sequence ID" value="KAK5166439.1"/>
    <property type="molecule type" value="Genomic_DNA"/>
</dbReference>
<dbReference type="RefSeq" id="XP_064656321.1">
    <property type="nucleotide sequence ID" value="XM_064805216.1"/>
</dbReference>
<dbReference type="PROSITE" id="PS50181">
    <property type="entry name" value="FBOX"/>
    <property type="match status" value="1"/>
</dbReference>
<accession>A0AAV9P5E0</accession>
<sequence>MASEPAFLTSLPVELMVNVAEAISPSDLLSLRSACRDTAAKTHDIFLRTHFRDKCFMISNKASMSTLLQISKNEILARSIRRLCFFSTRLIHVTRLEHRQNAIKELCALDSVSPVRRSQADKRRPPYEAFEAGQQAFVRRDCMDVLTEIFLNFAEIGSTPASTLSNLSARLQEEDLMNLTNLDQFLADVRPWGYQVLCKIFKTPRYSTAYHRDHADHINVYKALLSARYPVQALTLGDVDMPFNVHMLAIRDSSFLSNSLRLLKLKVLFPRGLGAHPTGGYARAGLSASVHFLAGAHSLESLVLGVSYTPFTDPAMKGPIFKYISTMAYPDGTRIVITADAQMLPKLKTLELQDHDDLDLHTLLSFLRERRRTLTALTLDSV</sequence>
<evidence type="ECO:0000313" key="2">
    <source>
        <dbReference type="EMBL" id="KAK5166439.1"/>
    </source>
</evidence>
<dbReference type="AlphaFoldDB" id="A0AAV9P5E0"/>
<evidence type="ECO:0000259" key="1">
    <source>
        <dbReference type="PROSITE" id="PS50181"/>
    </source>
</evidence>
<keyword evidence="3" id="KW-1185">Reference proteome</keyword>